<protein>
    <recommendedName>
        <fullName evidence="1">Reverse transcriptase zinc-binding domain-containing protein</fullName>
    </recommendedName>
</protein>
<dbReference type="EMBL" id="RWGY01000011">
    <property type="protein sequence ID" value="TVU33199.1"/>
    <property type="molecule type" value="Genomic_DNA"/>
</dbReference>
<feature type="domain" description="Reverse transcriptase zinc-binding" evidence="1">
    <location>
        <begin position="44"/>
        <end position="71"/>
    </location>
</feature>
<evidence type="ECO:0000313" key="2">
    <source>
        <dbReference type="EMBL" id="TVU33199.1"/>
    </source>
</evidence>
<name>A0A5J9VAQ5_9POAL</name>
<sequence length="92" mass="10190">TCRAYGLASAVREGPQHHAGWTQAGLKLFPEGLSKQKGLLRIQRVTCELCNRATETQDHLLFHCSVAQQFWQRAGFVIDDTTSSLCGNTATR</sequence>
<proteinExistence type="predicted"/>
<reference evidence="2 3" key="1">
    <citation type="journal article" date="2019" name="Sci. Rep.">
        <title>A high-quality genome of Eragrostis curvula grass provides insights into Poaceae evolution and supports new strategies to enhance forage quality.</title>
        <authorList>
            <person name="Carballo J."/>
            <person name="Santos B.A.C.M."/>
            <person name="Zappacosta D."/>
            <person name="Garbus I."/>
            <person name="Selva J.P."/>
            <person name="Gallo C.A."/>
            <person name="Diaz A."/>
            <person name="Albertini E."/>
            <person name="Caccamo M."/>
            <person name="Echenique V."/>
        </authorList>
    </citation>
    <scope>NUCLEOTIDE SEQUENCE [LARGE SCALE GENOMIC DNA]</scope>
    <source>
        <strain evidence="3">cv. Victoria</strain>
        <tissue evidence="2">Leaf</tissue>
    </source>
</reference>
<gene>
    <name evidence="2" type="ORF">EJB05_24987</name>
</gene>
<evidence type="ECO:0000259" key="1">
    <source>
        <dbReference type="Pfam" id="PF13966"/>
    </source>
</evidence>
<dbReference type="Pfam" id="PF13966">
    <property type="entry name" value="zf-RVT"/>
    <property type="match status" value="1"/>
</dbReference>
<comment type="caution">
    <text evidence="2">The sequence shown here is derived from an EMBL/GenBank/DDBJ whole genome shotgun (WGS) entry which is preliminary data.</text>
</comment>
<feature type="non-terminal residue" evidence="2">
    <location>
        <position position="1"/>
    </location>
</feature>
<feature type="non-terminal residue" evidence="2">
    <location>
        <position position="92"/>
    </location>
</feature>
<keyword evidence="3" id="KW-1185">Reference proteome</keyword>
<dbReference type="Proteomes" id="UP000324897">
    <property type="component" value="Chromosome 1"/>
</dbReference>
<dbReference type="AlphaFoldDB" id="A0A5J9VAQ5"/>
<organism evidence="2 3">
    <name type="scientific">Eragrostis curvula</name>
    <name type="common">weeping love grass</name>
    <dbReference type="NCBI Taxonomy" id="38414"/>
    <lineage>
        <taxon>Eukaryota</taxon>
        <taxon>Viridiplantae</taxon>
        <taxon>Streptophyta</taxon>
        <taxon>Embryophyta</taxon>
        <taxon>Tracheophyta</taxon>
        <taxon>Spermatophyta</taxon>
        <taxon>Magnoliopsida</taxon>
        <taxon>Liliopsida</taxon>
        <taxon>Poales</taxon>
        <taxon>Poaceae</taxon>
        <taxon>PACMAD clade</taxon>
        <taxon>Chloridoideae</taxon>
        <taxon>Eragrostideae</taxon>
        <taxon>Eragrostidinae</taxon>
        <taxon>Eragrostis</taxon>
    </lineage>
</organism>
<evidence type="ECO:0000313" key="3">
    <source>
        <dbReference type="Proteomes" id="UP000324897"/>
    </source>
</evidence>
<dbReference type="InterPro" id="IPR026960">
    <property type="entry name" value="RVT-Znf"/>
</dbReference>
<dbReference type="Gramene" id="TVU33199">
    <property type="protein sequence ID" value="TVU33199"/>
    <property type="gene ID" value="EJB05_24987"/>
</dbReference>
<accession>A0A5J9VAQ5</accession>